<feature type="transmembrane region" description="Helical" evidence="1">
    <location>
        <begin position="99"/>
        <end position="117"/>
    </location>
</feature>
<dbReference type="Proteomes" id="UP001500320">
    <property type="component" value="Unassembled WGS sequence"/>
</dbReference>
<accession>A0ABP6P0S1</accession>
<feature type="transmembrane region" description="Helical" evidence="1">
    <location>
        <begin position="198"/>
        <end position="216"/>
    </location>
</feature>
<dbReference type="PANTHER" id="PTHR19353:SF19">
    <property type="entry name" value="DELTA(5) FATTY ACID DESATURASE C-RELATED"/>
    <property type="match status" value="1"/>
</dbReference>
<keyword evidence="1" id="KW-0472">Membrane</keyword>
<feature type="domain" description="Fatty acid desaturase" evidence="2">
    <location>
        <begin position="62"/>
        <end position="319"/>
    </location>
</feature>
<feature type="transmembrane region" description="Helical" evidence="1">
    <location>
        <begin position="164"/>
        <end position="186"/>
    </location>
</feature>
<sequence>MTDVTTAGAQARARGSDYAVLARRIADAGLLERRPGYYTVRIGLVGALLVAGWTAFFLVGDSWYQLLVAVLLAVAFAQAALLAHDVAHRQVFRSRRSSEIAGLVAGNLVIGMSYGWWMDKHTRHHANPNHEERDPDVSPEILIWSERQARASRGVARFIGRWEAFLFFPLLTLEGLNLHVASVRALRRPSLRNRRTEGLLLAVHAAAYLGAVFAVLPAGKALAFLALHQAVFGVYLGCTFAPNHKGMPTLTGEQELDFLRRQVLTSRNVRGGLLLDAVLGGLNHQIEHHLFPSMPTPNLRRARPIVRAYCAELGVPYLESGLLSSYGQALRHMHAVGAPLRARRRAAGPDAPAPSGASAD</sequence>
<keyword evidence="4" id="KW-1185">Reference proteome</keyword>
<evidence type="ECO:0000313" key="3">
    <source>
        <dbReference type="EMBL" id="GAA3162010.1"/>
    </source>
</evidence>
<dbReference type="PANTHER" id="PTHR19353">
    <property type="entry name" value="FATTY ACID DESATURASE 2"/>
    <property type="match status" value="1"/>
</dbReference>
<keyword evidence="1" id="KW-0812">Transmembrane</keyword>
<dbReference type="CDD" id="cd03506">
    <property type="entry name" value="Delta6-FADS-like"/>
    <property type="match status" value="1"/>
</dbReference>
<keyword evidence="1" id="KW-1133">Transmembrane helix</keyword>
<organism evidence="3 4">
    <name type="scientific">Planomonospora alba</name>
    <dbReference type="NCBI Taxonomy" id="161354"/>
    <lineage>
        <taxon>Bacteria</taxon>
        <taxon>Bacillati</taxon>
        <taxon>Actinomycetota</taxon>
        <taxon>Actinomycetes</taxon>
        <taxon>Streptosporangiales</taxon>
        <taxon>Streptosporangiaceae</taxon>
        <taxon>Planomonospora</taxon>
    </lineage>
</organism>
<proteinExistence type="predicted"/>
<dbReference type="Pfam" id="PF00487">
    <property type="entry name" value="FA_desaturase"/>
    <property type="match status" value="1"/>
</dbReference>
<dbReference type="EMBL" id="BAAAUT010000073">
    <property type="protein sequence ID" value="GAA3162010.1"/>
    <property type="molecule type" value="Genomic_DNA"/>
</dbReference>
<name>A0ABP6P0S1_9ACTN</name>
<dbReference type="InterPro" id="IPR005804">
    <property type="entry name" value="FA_desaturase_dom"/>
</dbReference>
<evidence type="ECO:0000313" key="4">
    <source>
        <dbReference type="Proteomes" id="UP001500320"/>
    </source>
</evidence>
<dbReference type="RefSeq" id="WP_344865604.1">
    <property type="nucleotide sequence ID" value="NZ_BAAAUT010000073.1"/>
</dbReference>
<feature type="transmembrane region" description="Helical" evidence="1">
    <location>
        <begin position="66"/>
        <end position="87"/>
    </location>
</feature>
<reference evidence="4" key="1">
    <citation type="journal article" date="2019" name="Int. J. Syst. Evol. Microbiol.">
        <title>The Global Catalogue of Microorganisms (GCM) 10K type strain sequencing project: providing services to taxonomists for standard genome sequencing and annotation.</title>
        <authorList>
            <consortium name="The Broad Institute Genomics Platform"/>
            <consortium name="The Broad Institute Genome Sequencing Center for Infectious Disease"/>
            <person name="Wu L."/>
            <person name="Ma J."/>
        </authorList>
    </citation>
    <scope>NUCLEOTIDE SEQUENCE [LARGE SCALE GENOMIC DNA]</scope>
    <source>
        <strain evidence="4">JCM 9373</strain>
    </source>
</reference>
<evidence type="ECO:0000259" key="2">
    <source>
        <dbReference type="Pfam" id="PF00487"/>
    </source>
</evidence>
<feature type="transmembrane region" description="Helical" evidence="1">
    <location>
        <begin position="38"/>
        <end position="60"/>
    </location>
</feature>
<protein>
    <submittedName>
        <fullName evidence="3">Acyl-CoA desaturase</fullName>
    </submittedName>
</protein>
<comment type="caution">
    <text evidence="3">The sequence shown here is derived from an EMBL/GenBank/DDBJ whole genome shotgun (WGS) entry which is preliminary data.</text>
</comment>
<gene>
    <name evidence="3" type="ORF">GCM10010466_61230</name>
</gene>
<dbReference type="PIRSF" id="PIRSF015921">
    <property type="entry name" value="FA_sphinglp_des"/>
    <property type="match status" value="1"/>
</dbReference>
<dbReference type="InterPro" id="IPR012171">
    <property type="entry name" value="Fatty_acid_desaturase"/>
</dbReference>
<evidence type="ECO:0000256" key="1">
    <source>
        <dbReference type="SAM" id="Phobius"/>
    </source>
</evidence>